<dbReference type="AlphaFoldDB" id="A0A1V1NW00"/>
<protein>
    <submittedName>
        <fullName evidence="1">Uncharacterized protein</fullName>
    </submittedName>
</protein>
<dbReference type="EMBL" id="ATBP01001785">
    <property type="protein sequence ID" value="ETR66731.1"/>
    <property type="molecule type" value="Genomic_DNA"/>
</dbReference>
<gene>
    <name evidence="1" type="ORF">OMM_12419</name>
</gene>
<organism evidence="1 2">
    <name type="scientific">Candidatus Magnetoglobus multicellularis str. Araruama</name>
    <dbReference type="NCBI Taxonomy" id="890399"/>
    <lineage>
        <taxon>Bacteria</taxon>
        <taxon>Pseudomonadati</taxon>
        <taxon>Thermodesulfobacteriota</taxon>
        <taxon>Desulfobacteria</taxon>
        <taxon>Desulfobacterales</taxon>
        <taxon>Desulfobacteraceae</taxon>
        <taxon>Candidatus Magnetoglobus</taxon>
    </lineage>
</organism>
<sequence length="310" mass="35677">MEIAIDTTKAIMEKGAVMPAQVAIMLPKDVAFAEDITIAVFLDEFQNTRLPHFDFSIVGYFQEAVESPRCPHFVTGSAMSILSDDILGKGALYGRFKAKRIEAFTDYYGEELTHRAASYYHAVISSEMAPVISDKCGGNPFYITAVIRQAAEQNETIDNEEILNKILAVDISSGFIWMELSDQVNRWIQRINDYGITKWILYLAAIEEGNEINLERIQQELKAHDSIDVPISKIKKIMIKLARGDLIEYRMYGNWFCKINDPILNEFLKVWGEIDVLKQKREWIEEKTLEKFQTLEKNFMNIKVIWQKSI</sequence>
<dbReference type="InterPro" id="IPR027417">
    <property type="entry name" value="P-loop_NTPase"/>
</dbReference>
<evidence type="ECO:0000313" key="1">
    <source>
        <dbReference type="EMBL" id="ETR66731.1"/>
    </source>
</evidence>
<dbReference type="SUPFAM" id="SSF52540">
    <property type="entry name" value="P-loop containing nucleoside triphosphate hydrolases"/>
    <property type="match status" value="1"/>
</dbReference>
<name>A0A1V1NW00_9BACT</name>
<dbReference type="Proteomes" id="UP000189670">
    <property type="component" value="Unassembled WGS sequence"/>
</dbReference>
<accession>A0A1V1NW00</accession>
<proteinExistence type="predicted"/>
<evidence type="ECO:0000313" key="2">
    <source>
        <dbReference type="Proteomes" id="UP000189670"/>
    </source>
</evidence>
<comment type="caution">
    <text evidence="1">The sequence shown here is derived from an EMBL/GenBank/DDBJ whole genome shotgun (WGS) entry which is preliminary data.</text>
</comment>
<reference evidence="2" key="1">
    <citation type="submission" date="2012-11" db="EMBL/GenBank/DDBJ databases">
        <authorList>
            <person name="Lucero-Rivera Y.E."/>
            <person name="Tovar-Ramirez D."/>
        </authorList>
    </citation>
    <scope>NUCLEOTIDE SEQUENCE [LARGE SCALE GENOMIC DNA]</scope>
    <source>
        <strain evidence="2">Araruama</strain>
    </source>
</reference>